<reference evidence="11" key="1">
    <citation type="submission" date="2021-03" db="EMBL/GenBank/DDBJ databases">
        <authorList>
            <consortium name="Genoscope - CEA"/>
            <person name="William W."/>
        </authorList>
    </citation>
    <scope>NUCLEOTIDE SEQUENCE</scope>
    <source>
        <strain evidence="11">Doubled-haploid Pahang</strain>
    </source>
</reference>
<evidence type="ECO:0000259" key="9">
    <source>
        <dbReference type="PROSITE" id="PS50110"/>
    </source>
</evidence>
<dbReference type="PROSITE" id="PS51017">
    <property type="entry name" value="CCT"/>
    <property type="match status" value="1"/>
</dbReference>
<evidence type="ECO:0000256" key="6">
    <source>
        <dbReference type="PROSITE-ProRule" id="PRU00169"/>
    </source>
</evidence>
<dbReference type="GO" id="GO:0000160">
    <property type="term" value="P:phosphorelay signal transduction system"/>
    <property type="evidence" value="ECO:0007669"/>
    <property type="project" value="UniProtKB-KW"/>
</dbReference>
<dbReference type="Gene3D" id="3.40.50.2300">
    <property type="match status" value="1"/>
</dbReference>
<accession>A0A8D7B669</accession>
<feature type="region of interest" description="Disordered" evidence="8">
    <location>
        <begin position="190"/>
        <end position="223"/>
    </location>
</feature>
<comment type="caution">
    <text evidence="6">Lacks conserved residue(s) required for the propagation of feature annotation.</text>
</comment>
<dbReference type="Pfam" id="PF06203">
    <property type="entry name" value="CCT"/>
    <property type="match status" value="1"/>
</dbReference>
<dbReference type="InterPro" id="IPR011006">
    <property type="entry name" value="CheY-like_superfamily"/>
</dbReference>
<keyword evidence="4" id="KW-0090">Biological rhythms</keyword>
<dbReference type="PROSITE" id="PS50110">
    <property type="entry name" value="RESPONSE_REGULATORY"/>
    <property type="match status" value="1"/>
</dbReference>
<keyword evidence="3" id="KW-0902">Two-component regulatory system</keyword>
<comment type="similarity">
    <text evidence="2">Belongs to the ARR-like family.</text>
</comment>
<dbReference type="GO" id="GO:0009736">
    <property type="term" value="P:cytokinin-activated signaling pathway"/>
    <property type="evidence" value="ECO:0007669"/>
    <property type="project" value="InterPro"/>
</dbReference>
<name>A0A8D7B669_MUSAM</name>
<dbReference type="EMBL" id="HG996467">
    <property type="protein sequence ID" value="CAG1861277.1"/>
    <property type="molecule type" value="Genomic_DNA"/>
</dbReference>
<dbReference type="Pfam" id="PF00072">
    <property type="entry name" value="Response_reg"/>
    <property type="match status" value="1"/>
</dbReference>
<gene>
    <name evidence="11" type="ORF">GSMUA_61710.1</name>
</gene>
<dbReference type="SUPFAM" id="SSF52172">
    <property type="entry name" value="CheY-like"/>
    <property type="match status" value="1"/>
</dbReference>
<feature type="domain" description="Response regulatory" evidence="9">
    <location>
        <begin position="40"/>
        <end position="158"/>
    </location>
</feature>
<evidence type="ECO:0000256" key="2">
    <source>
        <dbReference type="ARBA" id="ARBA00010330"/>
    </source>
</evidence>
<dbReference type="AlphaFoldDB" id="A0A8D7B669"/>
<evidence type="ECO:0000259" key="10">
    <source>
        <dbReference type="PROSITE" id="PS51017"/>
    </source>
</evidence>
<dbReference type="InterPro" id="IPR001789">
    <property type="entry name" value="Sig_transdc_resp-reg_receiver"/>
</dbReference>
<evidence type="ECO:0000256" key="5">
    <source>
        <dbReference type="ARBA" id="ARBA00023242"/>
    </source>
</evidence>
<dbReference type="InterPro" id="IPR010402">
    <property type="entry name" value="CCT_domain"/>
</dbReference>
<dbReference type="InterPro" id="IPR045279">
    <property type="entry name" value="ARR-like"/>
</dbReference>
<feature type="domain" description="CCT" evidence="10">
    <location>
        <begin position="467"/>
        <end position="509"/>
    </location>
</feature>
<feature type="region of interest" description="Disordered" evidence="8">
    <location>
        <begin position="517"/>
        <end position="553"/>
    </location>
</feature>
<organism evidence="11">
    <name type="scientific">Musa acuminata subsp. malaccensis</name>
    <name type="common">Wild banana</name>
    <name type="synonym">Musa malaccensis</name>
    <dbReference type="NCBI Taxonomy" id="214687"/>
    <lineage>
        <taxon>Eukaryota</taxon>
        <taxon>Viridiplantae</taxon>
        <taxon>Streptophyta</taxon>
        <taxon>Embryophyta</taxon>
        <taxon>Tracheophyta</taxon>
        <taxon>Spermatophyta</taxon>
        <taxon>Magnoliopsida</taxon>
        <taxon>Liliopsida</taxon>
        <taxon>Zingiberales</taxon>
        <taxon>Musaceae</taxon>
        <taxon>Musa</taxon>
    </lineage>
</organism>
<protein>
    <submittedName>
        <fullName evidence="11">(wild Malaysian banana) hypothetical protein</fullName>
    </submittedName>
</protein>
<evidence type="ECO:0000256" key="1">
    <source>
        <dbReference type="ARBA" id="ARBA00004123"/>
    </source>
</evidence>
<feature type="compositionally biased region" description="Polar residues" evidence="8">
    <location>
        <begin position="204"/>
        <end position="223"/>
    </location>
</feature>
<evidence type="ECO:0000313" key="11">
    <source>
        <dbReference type="EMBL" id="CAG1861277.1"/>
    </source>
</evidence>
<keyword evidence="5 7" id="KW-0539">Nucleus</keyword>
<evidence type="ECO:0000256" key="8">
    <source>
        <dbReference type="SAM" id="MobiDB-lite"/>
    </source>
</evidence>
<dbReference type="PANTHER" id="PTHR43874:SF1">
    <property type="entry name" value="TWO-COMPONENT RESPONSE REGULATOR-LIKE APRR1"/>
    <property type="match status" value="1"/>
</dbReference>
<evidence type="ECO:0000256" key="3">
    <source>
        <dbReference type="ARBA" id="ARBA00023012"/>
    </source>
</evidence>
<dbReference type="GO" id="GO:0005634">
    <property type="term" value="C:nucleus"/>
    <property type="evidence" value="ECO:0007669"/>
    <property type="project" value="UniProtKB-SubCell"/>
</dbReference>
<dbReference type="PANTHER" id="PTHR43874">
    <property type="entry name" value="TWO-COMPONENT RESPONSE REGULATOR"/>
    <property type="match status" value="1"/>
</dbReference>
<sequence length="553" mass="61287">MGRERVEEDEDEGWRCLNEGDGGGGGDAAGQRFFDRSKVRILLCDNDPKSSQEILQLLLKCSYQVTSARSARQVIDVLNAQGSEIDIILAEVELPMAKGLKMLKYIARNKDLRRIPIIIMSAQDEVSVVVKCLRLGAADYLMKPLRTNELLNLWTHMWRRRRMLGLTEKDVFRHDFEIIFSDPSDANTNSITLLSDDTDEKPSMGTNPELNLSNLPETESNVSPVEPVCNNLLGDVQNIPRDGDRAGKYAWGIFSLPKKTELKVGGSSAFLTYVKSSASSRMPCIDVDVNSAPSEPSNREESSLAVGDTARCNSKLVPESYIGGNGTPTSKNICNMKDFQTPPEFPTLCVSSSTEQQPQLRNEVLSDGSGIPPIFSLPFYYPGVMDQNILCSHGQLFQGSLNDVQAHPAPALLPHYGVVPRMPLIPSFPYQTFGINMQSGHVAAPNLSSSMTTPSVLEVKPGRIEKRAAALVKFRQKRKDRCFDKKIRYVNRKRLAEKRPRVRGQFVKQVNNVDVNQNVLGGGDGEFGDYEDDEPTSKELELISSPEQNASDC</sequence>
<dbReference type="SMART" id="SM00448">
    <property type="entry name" value="REC"/>
    <property type="match status" value="1"/>
</dbReference>
<feature type="region of interest" description="Disordered" evidence="8">
    <location>
        <begin position="1"/>
        <end position="25"/>
    </location>
</feature>
<evidence type="ECO:0000256" key="4">
    <source>
        <dbReference type="ARBA" id="ARBA00023108"/>
    </source>
</evidence>
<evidence type="ECO:0000256" key="7">
    <source>
        <dbReference type="PROSITE-ProRule" id="PRU00357"/>
    </source>
</evidence>
<dbReference type="GO" id="GO:0048511">
    <property type="term" value="P:rhythmic process"/>
    <property type="evidence" value="ECO:0007669"/>
    <property type="project" value="UniProtKB-KW"/>
</dbReference>
<comment type="subcellular location">
    <subcellularLocation>
        <location evidence="1 7">Nucleus</location>
    </subcellularLocation>
</comment>
<proteinExistence type="inferred from homology"/>